<evidence type="ECO:0000256" key="4">
    <source>
        <dbReference type="ARBA" id="ARBA00022692"/>
    </source>
</evidence>
<dbReference type="AlphaFoldDB" id="A0A5A7SHK9"/>
<keyword evidence="4 8" id="KW-0812">Transmembrane</keyword>
<dbReference type="InterPro" id="IPR051907">
    <property type="entry name" value="DoxX-like_oxidoreductase"/>
</dbReference>
<keyword evidence="3" id="KW-1003">Cell membrane</keyword>
<accession>A0A5A7SHK9</accession>
<feature type="transmembrane region" description="Helical" evidence="8">
    <location>
        <begin position="124"/>
        <end position="143"/>
    </location>
</feature>
<dbReference type="PANTHER" id="PTHR33452">
    <property type="entry name" value="OXIDOREDUCTASE CATD-RELATED"/>
    <property type="match status" value="1"/>
</dbReference>
<keyword evidence="6 8" id="KW-0472">Membrane</keyword>
<name>A0A5A7SHK9_9NOCA</name>
<evidence type="ECO:0000313" key="10">
    <source>
        <dbReference type="Proteomes" id="UP000322244"/>
    </source>
</evidence>
<comment type="subcellular location">
    <subcellularLocation>
        <location evidence="1">Cell membrane</location>
        <topology evidence="1">Multi-pass membrane protein</topology>
    </subcellularLocation>
</comment>
<proteinExistence type="inferred from homology"/>
<gene>
    <name evidence="9" type="ORF">FOY51_06660</name>
</gene>
<sequence>MTDKQHNPAGSEHLGASNDVPTGRSASSPFDQPTEKFPTSPGKSVPRTDDDFEPAATEQLPAYTPSDSPGAYSAVTPAVSPRYDTGSSSTIAEPVPVPPASSSSSSRKWNVDDDEPRGRGTLDLGLLILRLAVGGLFVFHGLMKLTGWWGGPGLDGMKDAMAQSGWEQPQWTAIMVTVGELAGGGLLILGLATPLAAGAVLAVIIDAWLMRQGAQPGLQFTAPNGPEYETLLLAGSAALILTGPGKIALDGGRGWATRPALGSLVCLVLAIAAAVCTWVFLHGGNPFV</sequence>
<keyword evidence="5 8" id="KW-1133">Transmembrane helix</keyword>
<comment type="similarity">
    <text evidence="2">Belongs to the DoxX family.</text>
</comment>
<dbReference type="RefSeq" id="WP_149429378.1">
    <property type="nucleotide sequence ID" value="NZ_VLNY01000002.1"/>
</dbReference>
<evidence type="ECO:0000256" key="7">
    <source>
        <dbReference type="SAM" id="MobiDB-lite"/>
    </source>
</evidence>
<comment type="caution">
    <text evidence="9">The sequence shown here is derived from an EMBL/GenBank/DDBJ whole genome shotgun (WGS) entry which is preliminary data.</text>
</comment>
<dbReference type="InterPro" id="IPR032808">
    <property type="entry name" value="DoxX"/>
</dbReference>
<evidence type="ECO:0000256" key="5">
    <source>
        <dbReference type="ARBA" id="ARBA00022989"/>
    </source>
</evidence>
<feature type="region of interest" description="Disordered" evidence="7">
    <location>
        <begin position="1"/>
        <end position="116"/>
    </location>
</feature>
<dbReference type="Proteomes" id="UP000322244">
    <property type="component" value="Unassembled WGS sequence"/>
</dbReference>
<organism evidence="9 10">
    <name type="scientific">Antrihabitans cavernicola</name>
    <dbReference type="NCBI Taxonomy" id="2495913"/>
    <lineage>
        <taxon>Bacteria</taxon>
        <taxon>Bacillati</taxon>
        <taxon>Actinomycetota</taxon>
        <taxon>Actinomycetes</taxon>
        <taxon>Mycobacteriales</taxon>
        <taxon>Nocardiaceae</taxon>
        <taxon>Antrihabitans</taxon>
    </lineage>
</organism>
<dbReference type="EMBL" id="VLNY01000002">
    <property type="protein sequence ID" value="KAA0024217.1"/>
    <property type="molecule type" value="Genomic_DNA"/>
</dbReference>
<evidence type="ECO:0000256" key="3">
    <source>
        <dbReference type="ARBA" id="ARBA00022475"/>
    </source>
</evidence>
<evidence type="ECO:0000313" key="9">
    <source>
        <dbReference type="EMBL" id="KAA0024217.1"/>
    </source>
</evidence>
<dbReference type="GO" id="GO:0005886">
    <property type="term" value="C:plasma membrane"/>
    <property type="evidence" value="ECO:0007669"/>
    <property type="project" value="UniProtKB-SubCell"/>
</dbReference>
<feature type="transmembrane region" description="Helical" evidence="8">
    <location>
        <begin position="261"/>
        <end position="281"/>
    </location>
</feature>
<evidence type="ECO:0000256" key="2">
    <source>
        <dbReference type="ARBA" id="ARBA00006679"/>
    </source>
</evidence>
<reference evidence="9 10" key="1">
    <citation type="submission" date="2019-07" db="EMBL/GenBank/DDBJ databases">
        <title>Rhodococcus cavernicolus sp. nov., isolated from a cave.</title>
        <authorList>
            <person name="Lee S.D."/>
        </authorList>
    </citation>
    <scope>NUCLEOTIDE SEQUENCE [LARGE SCALE GENOMIC DNA]</scope>
    <source>
        <strain evidence="9 10">C1-24</strain>
    </source>
</reference>
<dbReference type="PANTHER" id="PTHR33452:SF1">
    <property type="entry name" value="INNER MEMBRANE PROTEIN YPHA-RELATED"/>
    <property type="match status" value="1"/>
</dbReference>
<evidence type="ECO:0000256" key="6">
    <source>
        <dbReference type="ARBA" id="ARBA00023136"/>
    </source>
</evidence>
<keyword evidence="10" id="KW-1185">Reference proteome</keyword>
<evidence type="ECO:0000256" key="8">
    <source>
        <dbReference type="SAM" id="Phobius"/>
    </source>
</evidence>
<dbReference type="OrthoDB" id="346004at2"/>
<protein>
    <submittedName>
        <fullName evidence="9">DoxX family protein</fullName>
    </submittedName>
</protein>
<evidence type="ECO:0000256" key="1">
    <source>
        <dbReference type="ARBA" id="ARBA00004651"/>
    </source>
</evidence>
<dbReference type="Pfam" id="PF07681">
    <property type="entry name" value="DoxX"/>
    <property type="match status" value="1"/>
</dbReference>
<feature type="transmembrane region" description="Helical" evidence="8">
    <location>
        <begin position="185"/>
        <end position="209"/>
    </location>
</feature>